<protein>
    <submittedName>
        <fullName evidence="1">Uncharacterized protein</fullName>
    </submittedName>
</protein>
<dbReference type="Proteomes" id="UP000887226">
    <property type="component" value="Unassembled WGS sequence"/>
</dbReference>
<dbReference type="AlphaFoldDB" id="A0A9P7Z4J7"/>
<gene>
    <name evidence="1" type="ORF">BJ878DRAFT_31985</name>
</gene>
<name>A0A9P7Z4J7_9HELO</name>
<proteinExistence type="predicted"/>
<sequence length="218" mass="24666">MTNEQSKVIHDKQISLECSISNPSPLAFDVSDTSVEITIRTSDVASGHHRLHFAIESNSRPSCINVQTPIYCLLTWRSLRRCGSAKERTRTNPNSIRGPFPPHTRQIVLYLHAPTRIREQTKQGLDTGRSSIGTVCIRRDFATQKRISNATRNISRVFWMARLLSRNMVEASPKSRLSGMSFVPHCCSMTRRSSSLRFQINLRASSDMSTKNLVGRLH</sequence>
<comment type="caution">
    <text evidence="1">The sequence shown here is derived from an EMBL/GenBank/DDBJ whole genome shotgun (WGS) entry which is preliminary data.</text>
</comment>
<dbReference type="EMBL" id="MU253861">
    <property type="protein sequence ID" value="KAG9245171.1"/>
    <property type="molecule type" value="Genomic_DNA"/>
</dbReference>
<evidence type="ECO:0000313" key="1">
    <source>
        <dbReference type="EMBL" id="KAG9245171.1"/>
    </source>
</evidence>
<keyword evidence="2" id="KW-1185">Reference proteome</keyword>
<reference evidence="1" key="1">
    <citation type="journal article" date="2021" name="IMA Fungus">
        <title>Genomic characterization of three marine fungi, including Emericellopsis atlantica sp. nov. with signatures of a generalist lifestyle and marine biomass degradation.</title>
        <authorList>
            <person name="Hagestad O.C."/>
            <person name="Hou L."/>
            <person name="Andersen J.H."/>
            <person name="Hansen E.H."/>
            <person name="Altermark B."/>
            <person name="Li C."/>
            <person name="Kuhnert E."/>
            <person name="Cox R.J."/>
            <person name="Crous P.W."/>
            <person name="Spatafora J.W."/>
            <person name="Lail K."/>
            <person name="Amirebrahimi M."/>
            <person name="Lipzen A."/>
            <person name="Pangilinan J."/>
            <person name="Andreopoulos W."/>
            <person name="Hayes R.D."/>
            <person name="Ng V."/>
            <person name="Grigoriev I.V."/>
            <person name="Jackson S.A."/>
            <person name="Sutton T.D.S."/>
            <person name="Dobson A.D.W."/>
            <person name="Rama T."/>
        </authorList>
    </citation>
    <scope>NUCLEOTIDE SEQUENCE</scope>
    <source>
        <strain evidence="1">TRa3180A</strain>
    </source>
</reference>
<evidence type="ECO:0000313" key="2">
    <source>
        <dbReference type="Proteomes" id="UP000887226"/>
    </source>
</evidence>
<organism evidence="1 2">
    <name type="scientific">Calycina marina</name>
    <dbReference type="NCBI Taxonomy" id="1763456"/>
    <lineage>
        <taxon>Eukaryota</taxon>
        <taxon>Fungi</taxon>
        <taxon>Dikarya</taxon>
        <taxon>Ascomycota</taxon>
        <taxon>Pezizomycotina</taxon>
        <taxon>Leotiomycetes</taxon>
        <taxon>Helotiales</taxon>
        <taxon>Pezizellaceae</taxon>
        <taxon>Calycina</taxon>
    </lineage>
</organism>
<accession>A0A9P7Z4J7</accession>